<sequence>MNTYTFTLDATAVVVGYGLAVLTIIVWMGILHHKCRAARKDYKKAKKEAMEGRERLDAAIAKTTEIEERLNDAVAIMDYLPDVKLIKSSIRDRDSEREASSRANRNNERQGGQSS</sequence>
<name>A0A178IIW9_9BACT</name>
<keyword evidence="3" id="KW-0812">Transmembrane</keyword>
<protein>
    <submittedName>
        <fullName evidence="4">Uncharacterized protein</fullName>
    </submittedName>
</protein>
<gene>
    <name evidence="4" type="ORF">AW736_11055</name>
</gene>
<proteinExistence type="predicted"/>
<reference evidence="4 5" key="1">
    <citation type="submission" date="2016-01" db="EMBL/GenBank/DDBJ databases">
        <title>High potential of lignocellulose degradation of a new Verrucomicrobia species.</title>
        <authorList>
            <person name="Wang Y."/>
            <person name="Shi Y."/>
            <person name="Qiu Z."/>
            <person name="Liu S."/>
            <person name="Yang H."/>
        </authorList>
    </citation>
    <scope>NUCLEOTIDE SEQUENCE [LARGE SCALE GENOMIC DNA]</scope>
    <source>
        <strain evidence="4 5">TSB47</strain>
    </source>
</reference>
<dbReference type="Proteomes" id="UP000078486">
    <property type="component" value="Unassembled WGS sequence"/>
</dbReference>
<comment type="caution">
    <text evidence="4">The sequence shown here is derived from an EMBL/GenBank/DDBJ whole genome shotgun (WGS) entry which is preliminary data.</text>
</comment>
<organism evidence="4 5">
    <name type="scientific">Termitidicoccus mucosus</name>
    <dbReference type="NCBI Taxonomy" id="1184151"/>
    <lineage>
        <taxon>Bacteria</taxon>
        <taxon>Pseudomonadati</taxon>
        <taxon>Verrucomicrobiota</taxon>
        <taxon>Opitutia</taxon>
        <taxon>Opitutales</taxon>
        <taxon>Opitutaceae</taxon>
        <taxon>Termitidicoccus</taxon>
    </lineage>
</organism>
<evidence type="ECO:0000256" key="2">
    <source>
        <dbReference type="SAM" id="MobiDB-lite"/>
    </source>
</evidence>
<keyword evidence="5" id="KW-1185">Reference proteome</keyword>
<evidence type="ECO:0000313" key="5">
    <source>
        <dbReference type="Proteomes" id="UP000078486"/>
    </source>
</evidence>
<feature type="coiled-coil region" evidence="1">
    <location>
        <begin position="35"/>
        <end position="62"/>
    </location>
</feature>
<dbReference type="EMBL" id="LRRQ01000076">
    <property type="protein sequence ID" value="OAM89850.1"/>
    <property type="molecule type" value="Genomic_DNA"/>
</dbReference>
<feature type="region of interest" description="Disordered" evidence="2">
    <location>
        <begin position="91"/>
        <end position="115"/>
    </location>
</feature>
<keyword evidence="3" id="KW-1133">Transmembrane helix</keyword>
<dbReference type="RefSeq" id="WP_145928778.1">
    <property type="nucleotide sequence ID" value="NZ_CP109796.1"/>
</dbReference>
<feature type="transmembrane region" description="Helical" evidence="3">
    <location>
        <begin position="12"/>
        <end position="31"/>
    </location>
</feature>
<evidence type="ECO:0000256" key="3">
    <source>
        <dbReference type="SAM" id="Phobius"/>
    </source>
</evidence>
<keyword evidence="1" id="KW-0175">Coiled coil</keyword>
<accession>A0A178IIW9</accession>
<dbReference type="AlphaFoldDB" id="A0A178IIW9"/>
<keyword evidence="3" id="KW-0472">Membrane</keyword>
<evidence type="ECO:0000256" key="1">
    <source>
        <dbReference type="SAM" id="Coils"/>
    </source>
</evidence>
<evidence type="ECO:0000313" key="4">
    <source>
        <dbReference type="EMBL" id="OAM89850.1"/>
    </source>
</evidence>
<feature type="compositionally biased region" description="Basic and acidic residues" evidence="2">
    <location>
        <begin position="91"/>
        <end position="108"/>
    </location>
</feature>